<reference evidence="2" key="1">
    <citation type="journal article" date="2014" name="Science">
        <title>Ancient hybridizations among the ancestral genomes of bread wheat.</title>
        <authorList>
            <consortium name="International Wheat Genome Sequencing Consortium,"/>
            <person name="Marcussen T."/>
            <person name="Sandve S.R."/>
            <person name="Heier L."/>
            <person name="Spannagl M."/>
            <person name="Pfeifer M."/>
            <person name="Jakobsen K.S."/>
            <person name="Wulff B.B."/>
            <person name="Steuernagel B."/>
            <person name="Mayer K.F."/>
            <person name="Olsen O.A."/>
        </authorList>
    </citation>
    <scope>NUCLEOTIDE SEQUENCE [LARGE SCALE GENOMIC DNA]</scope>
    <source>
        <strain evidence="2">cv. AL8/78</strain>
    </source>
</reference>
<evidence type="ECO:0000313" key="1">
    <source>
        <dbReference type="EnsemblPlants" id="AET4Gv20098400.10"/>
    </source>
</evidence>
<reference evidence="1" key="5">
    <citation type="journal article" date="2021" name="G3 (Bethesda)">
        <title>Aegilops tauschii genome assembly Aet v5.0 features greater sequence contiguity and improved annotation.</title>
        <authorList>
            <person name="Wang L."/>
            <person name="Zhu T."/>
            <person name="Rodriguez J.C."/>
            <person name="Deal K.R."/>
            <person name="Dubcovsky J."/>
            <person name="McGuire P.E."/>
            <person name="Lux T."/>
            <person name="Spannagl M."/>
            <person name="Mayer K.F.X."/>
            <person name="Baldrich P."/>
            <person name="Meyers B.C."/>
            <person name="Huo N."/>
            <person name="Gu Y.Q."/>
            <person name="Zhou H."/>
            <person name="Devos K.M."/>
            <person name="Bennetzen J.L."/>
            <person name="Unver T."/>
            <person name="Budak H."/>
            <person name="Gulick P.J."/>
            <person name="Galiba G."/>
            <person name="Kalapos B."/>
            <person name="Nelson D.R."/>
            <person name="Li P."/>
            <person name="You F.M."/>
            <person name="Luo M.C."/>
            <person name="Dvorak J."/>
        </authorList>
    </citation>
    <scope>NUCLEOTIDE SEQUENCE [LARGE SCALE GENOMIC DNA]</scope>
    <source>
        <strain evidence="1">cv. AL8/78</strain>
    </source>
</reference>
<reference evidence="1" key="4">
    <citation type="submission" date="2019-03" db="UniProtKB">
        <authorList>
            <consortium name="EnsemblPlants"/>
        </authorList>
    </citation>
    <scope>IDENTIFICATION</scope>
</reference>
<dbReference type="Proteomes" id="UP000015105">
    <property type="component" value="Chromosome 4D"/>
</dbReference>
<organism evidence="1 2">
    <name type="scientific">Aegilops tauschii subsp. strangulata</name>
    <name type="common">Goatgrass</name>
    <dbReference type="NCBI Taxonomy" id="200361"/>
    <lineage>
        <taxon>Eukaryota</taxon>
        <taxon>Viridiplantae</taxon>
        <taxon>Streptophyta</taxon>
        <taxon>Embryophyta</taxon>
        <taxon>Tracheophyta</taxon>
        <taxon>Spermatophyta</taxon>
        <taxon>Magnoliopsida</taxon>
        <taxon>Liliopsida</taxon>
        <taxon>Poales</taxon>
        <taxon>Poaceae</taxon>
        <taxon>BOP clade</taxon>
        <taxon>Pooideae</taxon>
        <taxon>Triticodae</taxon>
        <taxon>Triticeae</taxon>
        <taxon>Triticinae</taxon>
        <taxon>Aegilops</taxon>
    </lineage>
</organism>
<evidence type="ECO:0000313" key="2">
    <source>
        <dbReference type="Proteomes" id="UP000015105"/>
    </source>
</evidence>
<protein>
    <submittedName>
        <fullName evidence="1">Uncharacterized protein</fullName>
    </submittedName>
</protein>
<sequence length="91" mass="10866">MCTPLHTDSSLVVSRQKKNNFDRWRWISFLVLRLYVPCRLNYLLSYLLSGSSFKDSSLVVSRQKKNNFDRWRWISFLLVRFREAICGVICS</sequence>
<dbReference type="EnsemblPlants" id="AET4Gv20098400.9">
    <property type="protein sequence ID" value="AET4Gv20098400.9"/>
    <property type="gene ID" value="AET4Gv20098400"/>
</dbReference>
<accession>A0A453H7Z2</accession>
<dbReference type="EnsemblPlants" id="AET4Gv20098400.12">
    <property type="protein sequence ID" value="AET4Gv20098400.12"/>
    <property type="gene ID" value="AET4Gv20098400"/>
</dbReference>
<reference evidence="1" key="3">
    <citation type="journal article" date="2017" name="Nature">
        <title>Genome sequence of the progenitor of the wheat D genome Aegilops tauschii.</title>
        <authorList>
            <person name="Luo M.C."/>
            <person name="Gu Y.Q."/>
            <person name="Puiu D."/>
            <person name="Wang H."/>
            <person name="Twardziok S.O."/>
            <person name="Deal K.R."/>
            <person name="Huo N."/>
            <person name="Zhu T."/>
            <person name="Wang L."/>
            <person name="Wang Y."/>
            <person name="McGuire P.E."/>
            <person name="Liu S."/>
            <person name="Long H."/>
            <person name="Ramasamy R.K."/>
            <person name="Rodriguez J.C."/>
            <person name="Van S.L."/>
            <person name="Yuan L."/>
            <person name="Wang Z."/>
            <person name="Xia Z."/>
            <person name="Xiao L."/>
            <person name="Anderson O.D."/>
            <person name="Ouyang S."/>
            <person name="Liang Y."/>
            <person name="Zimin A.V."/>
            <person name="Pertea G."/>
            <person name="Qi P."/>
            <person name="Bennetzen J.L."/>
            <person name="Dai X."/>
            <person name="Dawson M.W."/>
            <person name="Muller H.G."/>
            <person name="Kugler K."/>
            <person name="Rivarola-Duarte L."/>
            <person name="Spannagl M."/>
            <person name="Mayer K.F.X."/>
            <person name="Lu F.H."/>
            <person name="Bevan M.W."/>
            <person name="Leroy P."/>
            <person name="Li P."/>
            <person name="You F.M."/>
            <person name="Sun Q."/>
            <person name="Liu Z."/>
            <person name="Lyons E."/>
            <person name="Wicker T."/>
            <person name="Salzberg S.L."/>
            <person name="Devos K.M."/>
            <person name="Dvorak J."/>
        </authorList>
    </citation>
    <scope>NUCLEOTIDE SEQUENCE [LARGE SCALE GENOMIC DNA]</scope>
    <source>
        <strain evidence="1">cv. AL8/78</strain>
    </source>
</reference>
<dbReference type="Gramene" id="AET4Gv20098400.10">
    <property type="protein sequence ID" value="AET4Gv20098400.10"/>
    <property type="gene ID" value="AET4Gv20098400"/>
</dbReference>
<dbReference type="EnsemblPlants" id="AET4Gv20098400.10">
    <property type="protein sequence ID" value="AET4Gv20098400.10"/>
    <property type="gene ID" value="AET4Gv20098400"/>
</dbReference>
<dbReference type="Gramene" id="AET4Gv20098400.11">
    <property type="protein sequence ID" value="AET4Gv20098400.11"/>
    <property type="gene ID" value="AET4Gv20098400"/>
</dbReference>
<name>A0A453H7Z2_AEGTS</name>
<proteinExistence type="predicted"/>
<dbReference type="EnsemblPlants" id="AET4Gv20098400.11">
    <property type="protein sequence ID" value="AET4Gv20098400.11"/>
    <property type="gene ID" value="AET4Gv20098400"/>
</dbReference>
<dbReference type="AlphaFoldDB" id="A0A453H7Z2"/>
<dbReference type="Gramene" id="AET4Gv20098400.9">
    <property type="protein sequence ID" value="AET4Gv20098400.9"/>
    <property type="gene ID" value="AET4Gv20098400"/>
</dbReference>
<keyword evidence="2" id="KW-1185">Reference proteome</keyword>
<reference evidence="2" key="2">
    <citation type="journal article" date="2017" name="Nat. Plants">
        <title>The Aegilops tauschii genome reveals multiple impacts of transposons.</title>
        <authorList>
            <person name="Zhao G."/>
            <person name="Zou C."/>
            <person name="Li K."/>
            <person name="Wang K."/>
            <person name="Li T."/>
            <person name="Gao L."/>
            <person name="Zhang X."/>
            <person name="Wang H."/>
            <person name="Yang Z."/>
            <person name="Liu X."/>
            <person name="Jiang W."/>
            <person name="Mao L."/>
            <person name="Kong X."/>
            <person name="Jiao Y."/>
            <person name="Jia J."/>
        </authorList>
    </citation>
    <scope>NUCLEOTIDE SEQUENCE [LARGE SCALE GENOMIC DNA]</scope>
    <source>
        <strain evidence="2">cv. AL8/78</strain>
    </source>
</reference>
<dbReference type="Gramene" id="AET4Gv20098400.12">
    <property type="protein sequence ID" value="AET4Gv20098400.12"/>
    <property type="gene ID" value="AET4Gv20098400"/>
</dbReference>